<dbReference type="GO" id="GO:0046872">
    <property type="term" value="F:metal ion binding"/>
    <property type="evidence" value="ECO:0007669"/>
    <property type="project" value="UniProtKB-KW"/>
</dbReference>
<evidence type="ECO:0000256" key="3">
    <source>
        <dbReference type="ARBA" id="ARBA00022723"/>
    </source>
</evidence>
<evidence type="ECO:0000256" key="4">
    <source>
        <dbReference type="ARBA" id="ARBA00022837"/>
    </source>
</evidence>
<evidence type="ECO:0000256" key="5">
    <source>
        <dbReference type="ARBA" id="ARBA00023180"/>
    </source>
</evidence>
<dbReference type="Pfam" id="PF00884">
    <property type="entry name" value="Sulfatase"/>
    <property type="match status" value="1"/>
</dbReference>
<dbReference type="PANTHER" id="PTHR10342">
    <property type="entry name" value="ARYLSULFATASE"/>
    <property type="match status" value="1"/>
</dbReference>
<dbReference type="VEuPathDB" id="VectorBase:HLOH_056778"/>
<gene>
    <name evidence="7" type="ORF">HPB48_001604</name>
</gene>
<dbReference type="InterPro" id="IPR000917">
    <property type="entry name" value="Sulfatase_N"/>
</dbReference>
<dbReference type="OrthoDB" id="103349at2759"/>
<protein>
    <recommendedName>
        <fullName evidence="6">Sulfatase N-terminal domain-containing protein</fullName>
    </recommendedName>
</protein>
<dbReference type="EMBL" id="JABSTR010000001">
    <property type="protein sequence ID" value="KAH9360231.1"/>
    <property type="molecule type" value="Genomic_DNA"/>
</dbReference>
<name>A0A9J6FBU2_HAELO</name>
<sequence length="114" mass="12548">MQAPHIGTIDRMYEAPEENAAKFDYIGQEERAMYAGTIDTLDQATGVVVEALYEKNMLENCLIVFSSDNGASVPRSGSNWPLRGVKHTLWEGGVRVPAFVWSPMLDKEASSLGI</sequence>
<evidence type="ECO:0000313" key="8">
    <source>
        <dbReference type="Proteomes" id="UP000821853"/>
    </source>
</evidence>
<keyword evidence="4" id="KW-0106">Calcium</keyword>
<accession>A0A9J6FBU2</accession>
<dbReference type="InterPro" id="IPR017850">
    <property type="entry name" value="Alkaline_phosphatase_core_sf"/>
</dbReference>
<dbReference type="Proteomes" id="UP000821853">
    <property type="component" value="Chromosome 1"/>
</dbReference>
<keyword evidence="8" id="KW-1185">Reference proteome</keyword>
<dbReference type="Gene3D" id="3.40.720.10">
    <property type="entry name" value="Alkaline Phosphatase, subunit A"/>
    <property type="match status" value="1"/>
</dbReference>
<dbReference type="PANTHER" id="PTHR10342:SF273">
    <property type="entry name" value="RE14504P"/>
    <property type="match status" value="1"/>
</dbReference>
<dbReference type="SUPFAM" id="SSF53649">
    <property type="entry name" value="Alkaline phosphatase-like"/>
    <property type="match status" value="1"/>
</dbReference>
<feature type="domain" description="Sulfatase N-terminal" evidence="6">
    <location>
        <begin position="15"/>
        <end position="104"/>
    </location>
</feature>
<evidence type="ECO:0000313" key="7">
    <source>
        <dbReference type="EMBL" id="KAH9360231.1"/>
    </source>
</evidence>
<dbReference type="OMA" id="PHIGTID"/>
<keyword evidence="3" id="KW-0479">Metal-binding</keyword>
<comment type="similarity">
    <text evidence="2">Belongs to the sulfatase family.</text>
</comment>
<dbReference type="InterPro" id="IPR047115">
    <property type="entry name" value="ARSB"/>
</dbReference>
<dbReference type="AlphaFoldDB" id="A0A9J6FBU2"/>
<evidence type="ECO:0000256" key="1">
    <source>
        <dbReference type="ARBA" id="ARBA00001913"/>
    </source>
</evidence>
<dbReference type="GO" id="GO:0008484">
    <property type="term" value="F:sulfuric ester hydrolase activity"/>
    <property type="evidence" value="ECO:0007669"/>
    <property type="project" value="InterPro"/>
</dbReference>
<keyword evidence="5" id="KW-0325">Glycoprotein</keyword>
<organism evidence="7 8">
    <name type="scientific">Haemaphysalis longicornis</name>
    <name type="common">Bush tick</name>
    <dbReference type="NCBI Taxonomy" id="44386"/>
    <lineage>
        <taxon>Eukaryota</taxon>
        <taxon>Metazoa</taxon>
        <taxon>Ecdysozoa</taxon>
        <taxon>Arthropoda</taxon>
        <taxon>Chelicerata</taxon>
        <taxon>Arachnida</taxon>
        <taxon>Acari</taxon>
        <taxon>Parasitiformes</taxon>
        <taxon>Ixodida</taxon>
        <taxon>Ixodoidea</taxon>
        <taxon>Ixodidae</taxon>
        <taxon>Haemaphysalinae</taxon>
        <taxon>Haemaphysalis</taxon>
    </lineage>
</organism>
<comment type="caution">
    <text evidence="7">The sequence shown here is derived from an EMBL/GenBank/DDBJ whole genome shotgun (WGS) entry which is preliminary data.</text>
</comment>
<evidence type="ECO:0000256" key="2">
    <source>
        <dbReference type="ARBA" id="ARBA00008779"/>
    </source>
</evidence>
<reference evidence="7 8" key="1">
    <citation type="journal article" date="2020" name="Cell">
        <title>Large-Scale Comparative Analyses of Tick Genomes Elucidate Their Genetic Diversity and Vector Capacities.</title>
        <authorList>
            <consortium name="Tick Genome and Microbiome Consortium (TIGMIC)"/>
            <person name="Jia N."/>
            <person name="Wang J."/>
            <person name="Shi W."/>
            <person name="Du L."/>
            <person name="Sun Y."/>
            <person name="Zhan W."/>
            <person name="Jiang J.F."/>
            <person name="Wang Q."/>
            <person name="Zhang B."/>
            <person name="Ji P."/>
            <person name="Bell-Sakyi L."/>
            <person name="Cui X.M."/>
            <person name="Yuan T.T."/>
            <person name="Jiang B.G."/>
            <person name="Yang W.F."/>
            <person name="Lam T.T."/>
            <person name="Chang Q.C."/>
            <person name="Ding S.J."/>
            <person name="Wang X.J."/>
            <person name="Zhu J.G."/>
            <person name="Ruan X.D."/>
            <person name="Zhao L."/>
            <person name="Wei J.T."/>
            <person name="Ye R.Z."/>
            <person name="Que T.C."/>
            <person name="Du C.H."/>
            <person name="Zhou Y.H."/>
            <person name="Cheng J.X."/>
            <person name="Dai P.F."/>
            <person name="Guo W.B."/>
            <person name="Han X.H."/>
            <person name="Huang E.J."/>
            <person name="Li L.F."/>
            <person name="Wei W."/>
            <person name="Gao Y.C."/>
            <person name="Liu J.Z."/>
            <person name="Shao H.Z."/>
            <person name="Wang X."/>
            <person name="Wang C.C."/>
            <person name="Yang T.C."/>
            <person name="Huo Q.B."/>
            <person name="Li W."/>
            <person name="Chen H.Y."/>
            <person name="Chen S.E."/>
            <person name="Zhou L.G."/>
            <person name="Ni X.B."/>
            <person name="Tian J.H."/>
            <person name="Sheng Y."/>
            <person name="Liu T."/>
            <person name="Pan Y.S."/>
            <person name="Xia L.Y."/>
            <person name="Li J."/>
            <person name="Zhao F."/>
            <person name="Cao W.C."/>
        </authorList>
    </citation>
    <scope>NUCLEOTIDE SEQUENCE [LARGE SCALE GENOMIC DNA]</scope>
    <source>
        <strain evidence="7">HaeL-2018</strain>
    </source>
</reference>
<evidence type="ECO:0000259" key="6">
    <source>
        <dbReference type="Pfam" id="PF00884"/>
    </source>
</evidence>
<comment type="cofactor">
    <cofactor evidence="1">
        <name>Ca(2+)</name>
        <dbReference type="ChEBI" id="CHEBI:29108"/>
    </cofactor>
</comment>
<proteinExistence type="inferred from homology"/>